<proteinExistence type="predicted"/>
<feature type="transmembrane region" description="Helical" evidence="1">
    <location>
        <begin position="138"/>
        <end position="159"/>
    </location>
</feature>
<organism evidence="2">
    <name type="scientific">uncultured Chloroflexia bacterium</name>
    <dbReference type="NCBI Taxonomy" id="1672391"/>
    <lineage>
        <taxon>Bacteria</taxon>
        <taxon>Bacillati</taxon>
        <taxon>Chloroflexota</taxon>
        <taxon>Chloroflexia</taxon>
        <taxon>environmental samples</taxon>
    </lineage>
</organism>
<reference evidence="2" key="1">
    <citation type="submission" date="2020-02" db="EMBL/GenBank/DDBJ databases">
        <authorList>
            <person name="Meier V. D."/>
        </authorList>
    </citation>
    <scope>NUCLEOTIDE SEQUENCE</scope>
    <source>
        <strain evidence="2">AVDCRST_MAG93</strain>
    </source>
</reference>
<gene>
    <name evidence="2" type="ORF">AVDCRST_MAG93-3002</name>
</gene>
<accession>A0A6J4JHA1</accession>
<protein>
    <submittedName>
        <fullName evidence="2">Uncharacterized protein</fullName>
    </submittedName>
</protein>
<dbReference type="EMBL" id="CADCTR010001030">
    <property type="protein sequence ID" value="CAA9278053.1"/>
    <property type="molecule type" value="Genomic_DNA"/>
</dbReference>
<keyword evidence="1" id="KW-1133">Transmembrane helix</keyword>
<feature type="transmembrane region" description="Helical" evidence="1">
    <location>
        <begin position="62"/>
        <end position="82"/>
    </location>
</feature>
<dbReference type="AlphaFoldDB" id="A0A6J4JHA1"/>
<feature type="transmembrane region" description="Helical" evidence="1">
    <location>
        <begin position="103"/>
        <end position="132"/>
    </location>
</feature>
<keyword evidence="1" id="KW-0812">Transmembrane</keyword>
<name>A0A6J4JHA1_9CHLR</name>
<feature type="transmembrane region" description="Helical" evidence="1">
    <location>
        <begin position="171"/>
        <end position="193"/>
    </location>
</feature>
<evidence type="ECO:0000313" key="2">
    <source>
        <dbReference type="EMBL" id="CAA9278053.1"/>
    </source>
</evidence>
<sequence>MYSPVGHYPTTTPDSSPGKGNSVKKLALAVGIVLAVAVICYVLLGSFLIHEDLVGSIYETRVPRAIAAFLLGAVTYVHQLLVTRTPRPSFTALPRAVTSLEDYSLPWYVMIVYGVCLVYAVSGVGTIIVWAIGETTGIFPTPLITVLNVLIICTTFFLVSSWIGSRSNKNLVLSTLAVVIIYRVMATMIDLFLEPASILP</sequence>
<feature type="non-terminal residue" evidence="2">
    <location>
        <position position="200"/>
    </location>
</feature>
<keyword evidence="1" id="KW-0472">Membrane</keyword>
<evidence type="ECO:0000256" key="1">
    <source>
        <dbReference type="SAM" id="Phobius"/>
    </source>
</evidence>
<feature type="transmembrane region" description="Helical" evidence="1">
    <location>
        <begin position="26"/>
        <end position="50"/>
    </location>
</feature>